<sequence length="27" mass="3047">MKIYTLPSSPSHVRDDNAGLDLFHGYI</sequence>
<protein>
    <submittedName>
        <fullName evidence="1">Uncharacterized protein</fullName>
    </submittedName>
</protein>
<dbReference type="EMBL" id="GGEC01081343">
    <property type="protein sequence ID" value="MBX61827.1"/>
    <property type="molecule type" value="Transcribed_RNA"/>
</dbReference>
<organism evidence="1">
    <name type="scientific">Rhizophora mucronata</name>
    <name type="common">Asiatic mangrove</name>
    <dbReference type="NCBI Taxonomy" id="61149"/>
    <lineage>
        <taxon>Eukaryota</taxon>
        <taxon>Viridiplantae</taxon>
        <taxon>Streptophyta</taxon>
        <taxon>Embryophyta</taxon>
        <taxon>Tracheophyta</taxon>
        <taxon>Spermatophyta</taxon>
        <taxon>Magnoliopsida</taxon>
        <taxon>eudicotyledons</taxon>
        <taxon>Gunneridae</taxon>
        <taxon>Pentapetalae</taxon>
        <taxon>rosids</taxon>
        <taxon>fabids</taxon>
        <taxon>Malpighiales</taxon>
        <taxon>Rhizophoraceae</taxon>
        <taxon>Rhizophora</taxon>
    </lineage>
</organism>
<name>A0A2P2Q4B5_RHIMU</name>
<evidence type="ECO:0000313" key="1">
    <source>
        <dbReference type="EMBL" id="MBX61827.1"/>
    </source>
</evidence>
<proteinExistence type="predicted"/>
<reference evidence="1" key="1">
    <citation type="submission" date="2018-02" db="EMBL/GenBank/DDBJ databases">
        <title>Rhizophora mucronata_Transcriptome.</title>
        <authorList>
            <person name="Meera S.P."/>
            <person name="Sreeshan A."/>
            <person name="Augustine A."/>
        </authorList>
    </citation>
    <scope>NUCLEOTIDE SEQUENCE</scope>
    <source>
        <tissue evidence="1">Leaf</tissue>
    </source>
</reference>
<accession>A0A2P2Q4B5</accession>
<dbReference type="AlphaFoldDB" id="A0A2P2Q4B5"/>